<keyword evidence="5 9" id="KW-0627">Porphyrin biosynthesis</keyword>
<dbReference type="GO" id="GO:0006782">
    <property type="term" value="P:protoporphyrinogen IX biosynthetic process"/>
    <property type="evidence" value="ECO:0007669"/>
    <property type="project" value="UniProtKB-UniRule"/>
</dbReference>
<dbReference type="STRING" id="888741.HMPREF9098_0983"/>
<organism evidence="11 12">
    <name type="scientific">Kingella denitrificans ATCC 33394</name>
    <dbReference type="NCBI Taxonomy" id="888741"/>
    <lineage>
        <taxon>Bacteria</taxon>
        <taxon>Pseudomonadati</taxon>
        <taxon>Pseudomonadota</taxon>
        <taxon>Betaproteobacteria</taxon>
        <taxon>Neisseriales</taxon>
        <taxon>Neisseriaceae</taxon>
        <taxon>Kingella</taxon>
    </lineage>
</organism>
<evidence type="ECO:0000256" key="2">
    <source>
        <dbReference type="ARBA" id="ARBA00008133"/>
    </source>
</evidence>
<dbReference type="EMBL" id="AEWV01000015">
    <property type="protein sequence ID" value="EGC17657.1"/>
    <property type="molecule type" value="Genomic_DNA"/>
</dbReference>
<dbReference type="SUPFAM" id="SSF69618">
    <property type="entry name" value="HemD-like"/>
    <property type="match status" value="1"/>
</dbReference>
<dbReference type="GO" id="GO:0006780">
    <property type="term" value="P:uroporphyrinogen III biosynthetic process"/>
    <property type="evidence" value="ECO:0007669"/>
    <property type="project" value="UniProtKB-UniRule"/>
</dbReference>
<reference evidence="11 12" key="1">
    <citation type="submission" date="2011-01" db="EMBL/GenBank/DDBJ databases">
        <authorList>
            <person name="Muzny D."/>
            <person name="Qin X."/>
            <person name="Deng J."/>
            <person name="Jiang H."/>
            <person name="Liu Y."/>
            <person name="Qu J."/>
            <person name="Song X.-Z."/>
            <person name="Zhang L."/>
            <person name="Thornton R."/>
            <person name="Coyle M."/>
            <person name="Francisco L."/>
            <person name="Jackson L."/>
            <person name="Javaid M."/>
            <person name="Korchina V."/>
            <person name="Kovar C."/>
            <person name="Mata R."/>
            <person name="Mathew T."/>
            <person name="Ngo R."/>
            <person name="Nguyen L."/>
            <person name="Nguyen N."/>
            <person name="Okwuonu G."/>
            <person name="Ongeri F."/>
            <person name="Pham C."/>
            <person name="Simmons D."/>
            <person name="Wilczek-Boney K."/>
            <person name="Hale W."/>
            <person name="Jakkamsetti A."/>
            <person name="Pham P."/>
            <person name="Ruth R."/>
            <person name="San Lucas F."/>
            <person name="Warren J."/>
            <person name="Zhang J."/>
            <person name="Zhao Z."/>
            <person name="Zhou C."/>
            <person name="Zhu D."/>
            <person name="Lee S."/>
            <person name="Bess C."/>
            <person name="Blankenburg K."/>
            <person name="Forbes L."/>
            <person name="Fu Q."/>
            <person name="Gubbala S."/>
            <person name="Hirani K."/>
            <person name="Jayaseelan J.C."/>
            <person name="Lara F."/>
            <person name="Munidasa M."/>
            <person name="Palculict T."/>
            <person name="Patil S."/>
            <person name="Pu L.-L."/>
            <person name="Saada N."/>
            <person name="Tang L."/>
            <person name="Weissenberger G."/>
            <person name="Zhu Y."/>
            <person name="Hemphill L."/>
            <person name="Shang Y."/>
            <person name="Youmans B."/>
            <person name="Ayvaz T."/>
            <person name="Ross M."/>
            <person name="Santibanez J."/>
            <person name="Aqrawi P."/>
            <person name="Gross S."/>
            <person name="Joshi V."/>
            <person name="Fowler G."/>
            <person name="Nazareth L."/>
            <person name="Reid J."/>
            <person name="Worley K."/>
            <person name="Petrosino J."/>
            <person name="Highlander S."/>
            <person name="Gibbs R."/>
        </authorList>
    </citation>
    <scope>NUCLEOTIDE SEQUENCE [LARGE SCALE GENOMIC DNA]</scope>
    <source>
        <strain evidence="11 12">ATCC 33394</strain>
    </source>
</reference>
<sequence>MMPTLLLVRPENRQAEDRRIAERAGWNVLPFAPVRLAADPTLPEQLAACLPDAAAVFWVSPTAVEMAAPHLRTHTGIVVHIAVGQATARALERAGCFPVHAPAQQNDSEAVLTLPVWQQLPPHSGIVIIRGQSGREYLAEQLRLRGFRVHAAAAYQSIALPLDWPAFMRQNVQAAWVTSSEMARALFTQAPSACTQKLKSLLYLTHHERIARTLQQYGAAKVSVYPNLAAALHGNAPNVYTETLP</sequence>
<evidence type="ECO:0000256" key="9">
    <source>
        <dbReference type="RuleBase" id="RU366031"/>
    </source>
</evidence>
<keyword evidence="12" id="KW-1185">Reference proteome</keyword>
<comment type="caution">
    <text evidence="11">The sequence shown here is derived from an EMBL/GenBank/DDBJ whole genome shotgun (WGS) entry which is preliminary data.</text>
</comment>
<feature type="domain" description="Tetrapyrrole biosynthesis uroporphyrinogen III synthase" evidence="10">
    <location>
        <begin position="21"/>
        <end position="223"/>
    </location>
</feature>
<evidence type="ECO:0000259" key="10">
    <source>
        <dbReference type="Pfam" id="PF02602"/>
    </source>
</evidence>
<keyword evidence="4 9" id="KW-0456">Lyase</keyword>
<dbReference type="CDD" id="cd06578">
    <property type="entry name" value="HemD"/>
    <property type="match status" value="1"/>
</dbReference>
<evidence type="ECO:0000256" key="8">
    <source>
        <dbReference type="ARBA" id="ARBA00048617"/>
    </source>
</evidence>
<proteinExistence type="inferred from homology"/>
<dbReference type="AlphaFoldDB" id="F0EYP9"/>
<protein>
    <recommendedName>
        <fullName evidence="7 9">Uroporphyrinogen-III synthase</fullName>
        <ecNumber evidence="3 9">4.2.1.75</ecNumber>
    </recommendedName>
</protein>
<name>F0EYP9_9NEIS</name>
<dbReference type="InterPro" id="IPR039793">
    <property type="entry name" value="UROS/Hem4"/>
</dbReference>
<dbReference type="Proteomes" id="UP000004088">
    <property type="component" value="Unassembled WGS sequence"/>
</dbReference>
<evidence type="ECO:0000313" key="12">
    <source>
        <dbReference type="Proteomes" id="UP000004088"/>
    </source>
</evidence>
<dbReference type="PANTHER" id="PTHR38042:SF1">
    <property type="entry name" value="UROPORPHYRINOGEN-III SYNTHASE, CHLOROPLASTIC"/>
    <property type="match status" value="1"/>
</dbReference>
<gene>
    <name evidence="11" type="primary">hemD</name>
    <name evidence="11" type="ORF">HMPREF9098_0983</name>
</gene>
<evidence type="ECO:0000256" key="3">
    <source>
        <dbReference type="ARBA" id="ARBA00013109"/>
    </source>
</evidence>
<dbReference type="InterPro" id="IPR036108">
    <property type="entry name" value="4pyrrol_syn_uPrphyn_synt_sf"/>
</dbReference>
<comment type="similarity">
    <text evidence="2 9">Belongs to the uroporphyrinogen-III synthase family.</text>
</comment>
<comment type="pathway">
    <text evidence="1 9">Porphyrin-containing compound metabolism; protoporphyrin-IX biosynthesis; coproporphyrinogen-III from 5-aminolevulinate: step 3/4.</text>
</comment>
<evidence type="ECO:0000256" key="1">
    <source>
        <dbReference type="ARBA" id="ARBA00004772"/>
    </source>
</evidence>
<dbReference type="GO" id="GO:0004852">
    <property type="term" value="F:uroporphyrinogen-III synthase activity"/>
    <property type="evidence" value="ECO:0007669"/>
    <property type="project" value="UniProtKB-UniRule"/>
</dbReference>
<evidence type="ECO:0000256" key="5">
    <source>
        <dbReference type="ARBA" id="ARBA00023244"/>
    </source>
</evidence>
<dbReference type="InterPro" id="IPR003754">
    <property type="entry name" value="4pyrrol_synth_uPrphyn_synth"/>
</dbReference>
<comment type="catalytic activity">
    <reaction evidence="8 9">
        <text>hydroxymethylbilane = uroporphyrinogen III + H2O</text>
        <dbReference type="Rhea" id="RHEA:18965"/>
        <dbReference type="ChEBI" id="CHEBI:15377"/>
        <dbReference type="ChEBI" id="CHEBI:57308"/>
        <dbReference type="ChEBI" id="CHEBI:57845"/>
        <dbReference type="EC" id="4.2.1.75"/>
    </reaction>
</comment>
<evidence type="ECO:0000256" key="4">
    <source>
        <dbReference type="ARBA" id="ARBA00023239"/>
    </source>
</evidence>
<evidence type="ECO:0000256" key="6">
    <source>
        <dbReference type="ARBA" id="ARBA00037589"/>
    </source>
</evidence>
<evidence type="ECO:0000256" key="7">
    <source>
        <dbReference type="ARBA" id="ARBA00040167"/>
    </source>
</evidence>
<dbReference type="Gene3D" id="3.40.50.10090">
    <property type="match status" value="2"/>
</dbReference>
<evidence type="ECO:0000313" key="11">
    <source>
        <dbReference type="EMBL" id="EGC17657.1"/>
    </source>
</evidence>
<dbReference type="PANTHER" id="PTHR38042">
    <property type="entry name" value="UROPORPHYRINOGEN-III SYNTHASE, CHLOROPLASTIC"/>
    <property type="match status" value="1"/>
</dbReference>
<dbReference type="RefSeq" id="WP_003782367.1">
    <property type="nucleotide sequence ID" value="NZ_GL870929.1"/>
</dbReference>
<accession>F0EYP9</accession>
<dbReference type="HOGENOM" id="CLU_011276_9_4_4"/>
<dbReference type="UniPathway" id="UPA00251">
    <property type="reaction ID" value="UER00320"/>
</dbReference>
<dbReference type="EC" id="4.2.1.75" evidence="3 9"/>
<comment type="function">
    <text evidence="6 9">Catalyzes cyclization of the linear tetrapyrrole, hydroxymethylbilane, to the macrocyclic uroporphyrinogen III.</text>
</comment>
<dbReference type="Pfam" id="PF02602">
    <property type="entry name" value="HEM4"/>
    <property type="match status" value="1"/>
</dbReference>